<organism evidence="4 5">
    <name type="scientific">Halomicrobium zhouii</name>
    <dbReference type="NCBI Taxonomy" id="767519"/>
    <lineage>
        <taxon>Archaea</taxon>
        <taxon>Methanobacteriati</taxon>
        <taxon>Methanobacteriota</taxon>
        <taxon>Stenosarchaea group</taxon>
        <taxon>Halobacteria</taxon>
        <taxon>Halobacteriales</taxon>
        <taxon>Haloarculaceae</taxon>
        <taxon>Halomicrobium</taxon>
    </lineage>
</organism>
<evidence type="ECO:0000256" key="3">
    <source>
        <dbReference type="RuleBase" id="RU003781"/>
    </source>
</evidence>
<dbReference type="PANTHER" id="PTHR11067:SF9">
    <property type="entry name" value="INOSINE TRIPHOSPHATE PYROPHOSPHATASE"/>
    <property type="match status" value="1"/>
</dbReference>
<dbReference type="OrthoDB" id="372108at2157"/>
<dbReference type="NCBIfam" id="TIGR00042">
    <property type="entry name" value="RdgB/HAM1 family non-canonical purine NTP pyrophosphatase"/>
    <property type="match status" value="1"/>
</dbReference>
<dbReference type="RefSeq" id="WP_089818800.1">
    <property type="nucleotide sequence ID" value="NZ_FOZK01000005.1"/>
</dbReference>
<evidence type="ECO:0000256" key="1">
    <source>
        <dbReference type="ARBA" id="ARBA00008023"/>
    </source>
</evidence>
<dbReference type="SUPFAM" id="SSF52972">
    <property type="entry name" value="ITPase-like"/>
    <property type="match status" value="1"/>
</dbReference>
<dbReference type="Proteomes" id="UP000199062">
    <property type="component" value="Unassembled WGS sequence"/>
</dbReference>
<protein>
    <submittedName>
        <fullName evidence="4">DITPase</fullName>
    </submittedName>
</protein>
<dbReference type="InterPro" id="IPR002637">
    <property type="entry name" value="RdgB/HAM1"/>
</dbReference>
<dbReference type="GO" id="GO:0005737">
    <property type="term" value="C:cytoplasm"/>
    <property type="evidence" value="ECO:0007669"/>
    <property type="project" value="TreeGrafter"/>
</dbReference>
<reference evidence="4 5" key="1">
    <citation type="submission" date="2016-10" db="EMBL/GenBank/DDBJ databases">
        <authorList>
            <person name="de Groot N.N."/>
        </authorList>
    </citation>
    <scope>NUCLEOTIDE SEQUENCE [LARGE SCALE GENOMIC DNA]</scope>
    <source>
        <strain evidence="4 5">CGMCC 1.10457</strain>
    </source>
</reference>
<evidence type="ECO:0000313" key="4">
    <source>
        <dbReference type="EMBL" id="SFS11427.1"/>
    </source>
</evidence>
<evidence type="ECO:0000256" key="2">
    <source>
        <dbReference type="ARBA" id="ARBA00022801"/>
    </source>
</evidence>
<sequence length="194" mass="20967">MLTFVTTNPGKVHEAEQYLGSVEQLDFDYTEVQGEDLGAIAAHGAREAYREAGGPVIVDDSGLFVDAFDGFPGPYSSYVESHVGIDRVWRLTEPEDDHGAKFRTVVAYCDGEGFEASDSTDSVRDGDPPVKVFEGVVPGTIVAPRGDGGFGYDPIFEHDGTTFAEMSTEEKNAVSHRGRALAKLGDWLDETGRV</sequence>
<keyword evidence="5" id="KW-1185">Reference proteome</keyword>
<dbReference type="AlphaFoldDB" id="A0A1I6M6W6"/>
<dbReference type="GO" id="GO:0047429">
    <property type="term" value="F:nucleoside triphosphate diphosphatase activity"/>
    <property type="evidence" value="ECO:0007669"/>
    <property type="project" value="InterPro"/>
</dbReference>
<dbReference type="Pfam" id="PF01725">
    <property type="entry name" value="Ham1p_like"/>
    <property type="match status" value="1"/>
</dbReference>
<dbReference type="EMBL" id="FOZK01000005">
    <property type="protein sequence ID" value="SFS11427.1"/>
    <property type="molecule type" value="Genomic_DNA"/>
</dbReference>
<evidence type="ECO:0000313" key="5">
    <source>
        <dbReference type="Proteomes" id="UP000199062"/>
    </source>
</evidence>
<dbReference type="InterPro" id="IPR029001">
    <property type="entry name" value="ITPase-like_fam"/>
</dbReference>
<comment type="similarity">
    <text evidence="1 3">Belongs to the HAM1 NTPase family.</text>
</comment>
<name>A0A1I6M6W6_9EURY</name>
<dbReference type="Gene3D" id="3.90.950.10">
    <property type="match status" value="1"/>
</dbReference>
<accession>A0A1I6M6W6</accession>
<dbReference type="PANTHER" id="PTHR11067">
    <property type="entry name" value="INOSINE TRIPHOSPHATE PYROPHOSPHATASE/HAM1 PROTEIN"/>
    <property type="match status" value="1"/>
</dbReference>
<dbReference type="STRING" id="767519.SAMN05216559_3860"/>
<gene>
    <name evidence="4" type="ORF">SAMN05216559_3860</name>
</gene>
<dbReference type="GO" id="GO:0009143">
    <property type="term" value="P:nucleoside triphosphate catabolic process"/>
    <property type="evidence" value="ECO:0007669"/>
    <property type="project" value="InterPro"/>
</dbReference>
<proteinExistence type="inferred from homology"/>
<dbReference type="CDD" id="cd00515">
    <property type="entry name" value="HAM1"/>
    <property type="match status" value="1"/>
</dbReference>
<keyword evidence="2 3" id="KW-0378">Hydrolase</keyword>